<proteinExistence type="predicted"/>
<comment type="caution">
    <text evidence="4">The sequence shown here is derived from an EMBL/GenBank/DDBJ whole genome shotgun (WGS) entry which is preliminary data.</text>
</comment>
<feature type="domain" description="Response regulatory" evidence="3">
    <location>
        <begin position="4"/>
        <end position="123"/>
    </location>
</feature>
<evidence type="ECO:0000313" key="4">
    <source>
        <dbReference type="EMBL" id="MFB2891526.1"/>
    </source>
</evidence>
<evidence type="ECO:0000313" key="5">
    <source>
        <dbReference type="Proteomes" id="UP001576784"/>
    </source>
</evidence>
<dbReference type="SMART" id="SM00448">
    <property type="entry name" value="REC"/>
    <property type="match status" value="1"/>
</dbReference>
<dbReference type="PANTHER" id="PTHR44591:SF3">
    <property type="entry name" value="RESPONSE REGULATORY DOMAIN-CONTAINING PROTEIN"/>
    <property type="match status" value="1"/>
</dbReference>
<dbReference type="Gene3D" id="3.40.50.2300">
    <property type="match status" value="1"/>
</dbReference>
<keyword evidence="5" id="KW-1185">Reference proteome</keyword>
<dbReference type="PANTHER" id="PTHR44591">
    <property type="entry name" value="STRESS RESPONSE REGULATOR PROTEIN 1"/>
    <property type="match status" value="1"/>
</dbReference>
<dbReference type="InterPro" id="IPR011006">
    <property type="entry name" value="CheY-like_superfamily"/>
</dbReference>
<evidence type="ECO:0000259" key="3">
    <source>
        <dbReference type="PROSITE" id="PS50110"/>
    </source>
</evidence>
<protein>
    <submittedName>
        <fullName evidence="4">Response regulator transcription factor</fullName>
    </submittedName>
</protein>
<name>A0ABV4XIJ8_9CYAN</name>
<feature type="modified residue" description="4-aspartylphosphate" evidence="2">
    <location>
        <position position="56"/>
    </location>
</feature>
<reference evidence="4 5" key="1">
    <citation type="submission" date="2024-09" db="EMBL/GenBank/DDBJ databases">
        <title>Floridaenema gen nov. (Aerosakkonemataceae, Aerosakkonematales ord. nov., Cyanobacteria) from benthic tropical and subtropical fresh waters, with the description of four new species.</title>
        <authorList>
            <person name="Moretto J.A."/>
            <person name="Berthold D.E."/>
            <person name="Lefler F.W."/>
            <person name="Huang I.-S."/>
            <person name="Laughinghouse H. IV."/>
        </authorList>
    </citation>
    <scope>NUCLEOTIDE SEQUENCE [LARGE SCALE GENOMIC DNA]</scope>
    <source>
        <strain evidence="4 5">BLCC-F50</strain>
    </source>
</reference>
<sequence length="129" mass="14663">MKKIILIVDDEPHIRLLLEQTLEDLEDEGVEILTASNGEEALEIIKEQKPDLVFLDVMMPKMNGFEVCNTVKNELGRQDIYIIMLTAKGQEFDKQKGNEVGADLYMTKPFDPDEVMEKSIKILGFSTSN</sequence>
<dbReference type="InterPro" id="IPR050595">
    <property type="entry name" value="Bact_response_regulator"/>
</dbReference>
<dbReference type="RefSeq" id="WP_413261203.1">
    <property type="nucleotide sequence ID" value="NZ_JBHFNR010000009.1"/>
</dbReference>
<dbReference type="Pfam" id="PF00072">
    <property type="entry name" value="Response_reg"/>
    <property type="match status" value="1"/>
</dbReference>
<dbReference type="CDD" id="cd17574">
    <property type="entry name" value="REC_OmpR"/>
    <property type="match status" value="1"/>
</dbReference>
<evidence type="ECO:0000256" key="1">
    <source>
        <dbReference type="ARBA" id="ARBA00022553"/>
    </source>
</evidence>
<keyword evidence="1 2" id="KW-0597">Phosphoprotein</keyword>
<accession>A0ABV4XIJ8</accession>
<gene>
    <name evidence="4" type="ORF">ACE1CI_01135</name>
</gene>
<evidence type="ECO:0000256" key="2">
    <source>
        <dbReference type="PROSITE-ProRule" id="PRU00169"/>
    </source>
</evidence>
<dbReference type="EMBL" id="JBHFNR010000009">
    <property type="protein sequence ID" value="MFB2891526.1"/>
    <property type="molecule type" value="Genomic_DNA"/>
</dbReference>
<dbReference type="SUPFAM" id="SSF52172">
    <property type="entry name" value="CheY-like"/>
    <property type="match status" value="1"/>
</dbReference>
<dbReference type="Proteomes" id="UP001576784">
    <property type="component" value="Unassembled WGS sequence"/>
</dbReference>
<dbReference type="PROSITE" id="PS50110">
    <property type="entry name" value="RESPONSE_REGULATORY"/>
    <property type="match status" value="1"/>
</dbReference>
<dbReference type="InterPro" id="IPR001789">
    <property type="entry name" value="Sig_transdc_resp-reg_receiver"/>
</dbReference>
<organism evidence="4 5">
    <name type="scientific">Floridaenema flaviceps BLCC-F50</name>
    <dbReference type="NCBI Taxonomy" id="3153642"/>
    <lineage>
        <taxon>Bacteria</taxon>
        <taxon>Bacillati</taxon>
        <taxon>Cyanobacteriota</taxon>
        <taxon>Cyanophyceae</taxon>
        <taxon>Oscillatoriophycideae</taxon>
        <taxon>Aerosakkonematales</taxon>
        <taxon>Aerosakkonemataceae</taxon>
        <taxon>Floridanema</taxon>
        <taxon>Floridanema flaviceps</taxon>
    </lineage>
</organism>